<evidence type="ECO:0000313" key="4">
    <source>
        <dbReference type="EMBL" id="KAF6833590.1"/>
    </source>
</evidence>
<evidence type="ECO:0000256" key="3">
    <source>
        <dbReference type="SAM" id="MobiDB-lite"/>
    </source>
</evidence>
<feature type="region of interest" description="Disordered" evidence="3">
    <location>
        <begin position="147"/>
        <end position="205"/>
    </location>
</feature>
<comment type="similarity">
    <text evidence="1">Belongs to the TSR2 family.</text>
</comment>
<name>A0A8H6KLL5_9PEZI</name>
<evidence type="ECO:0000256" key="2">
    <source>
        <dbReference type="ARBA" id="ARBA00022552"/>
    </source>
</evidence>
<keyword evidence="5" id="KW-1185">Reference proteome</keyword>
<dbReference type="Pfam" id="PF10273">
    <property type="entry name" value="WGG"/>
    <property type="match status" value="1"/>
</dbReference>
<dbReference type="GO" id="GO:0006364">
    <property type="term" value="P:rRNA processing"/>
    <property type="evidence" value="ECO:0007669"/>
    <property type="project" value="UniProtKB-KW"/>
</dbReference>
<evidence type="ECO:0000313" key="5">
    <source>
        <dbReference type="Proteomes" id="UP000654918"/>
    </source>
</evidence>
<sequence>MAATGSSSPITAEACQSTFEQAVALSLHIWPALTVAVQNNWGGPDSADKRDWFAGVVVDLFPPYTRIVNGQAAAASDAPEEPDTLYVEDMLLQVMGDEFEVNIEDETSFDVAERIIQLRAECAKGNFEAVEDLRKKWNSRKGAKIEVDYQKTSEEDSEDDDEDEDDEEDEDVEMDDAPQLVAVPKEKPQPEVDEDGFTMVTKKKR</sequence>
<organism evidence="4 5">
    <name type="scientific">Colletotrichum plurivorum</name>
    <dbReference type="NCBI Taxonomy" id="2175906"/>
    <lineage>
        <taxon>Eukaryota</taxon>
        <taxon>Fungi</taxon>
        <taxon>Dikarya</taxon>
        <taxon>Ascomycota</taxon>
        <taxon>Pezizomycotina</taxon>
        <taxon>Sordariomycetes</taxon>
        <taxon>Hypocreomycetidae</taxon>
        <taxon>Glomerellales</taxon>
        <taxon>Glomerellaceae</taxon>
        <taxon>Colletotrichum</taxon>
        <taxon>Colletotrichum orchidearum species complex</taxon>
    </lineage>
</organism>
<accession>A0A8H6KLL5</accession>
<proteinExistence type="inferred from homology"/>
<gene>
    <name evidence="4" type="ORF">CPLU01_05466</name>
</gene>
<dbReference type="PANTHER" id="PTHR21250">
    <property type="entry name" value="PRE-RRNA-PROCESSING PROTEIN TSR2 HOMOLOG"/>
    <property type="match status" value="1"/>
</dbReference>
<protein>
    <submittedName>
        <fullName evidence="4">Pre-rRNA-processing protein TSR2</fullName>
    </submittedName>
</protein>
<evidence type="ECO:0000256" key="1">
    <source>
        <dbReference type="ARBA" id="ARBA00006524"/>
    </source>
</evidence>
<keyword evidence="2" id="KW-0698">rRNA processing</keyword>
<dbReference type="AlphaFoldDB" id="A0A8H6KLL5"/>
<dbReference type="EMBL" id="WIGO01000057">
    <property type="protein sequence ID" value="KAF6833590.1"/>
    <property type="molecule type" value="Genomic_DNA"/>
</dbReference>
<dbReference type="Proteomes" id="UP000654918">
    <property type="component" value="Unassembled WGS sequence"/>
</dbReference>
<dbReference type="InterPro" id="IPR019398">
    <property type="entry name" value="Pre-rRNA_process_TSR2"/>
</dbReference>
<reference evidence="4" key="1">
    <citation type="journal article" date="2020" name="Phytopathology">
        <title>Genome Sequence Resources of Colletotrichum truncatum, C. plurivorum, C. musicola, and C. sojae: Four Species Pathogenic to Soybean (Glycine max).</title>
        <authorList>
            <person name="Rogerio F."/>
            <person name="Boufleur T.R."/>
            <person name="Ciampi-Guillardi M."/>
            <person name="Sukno S.A."/>
            <person name="Thon M.R."/>
            <person name="Massola Junior N.S."/>
            <person name="Baroncelli R."/>
        </authorList>
    </citation>
    <scope>NUCLEOTIDE SEQUENCE</scope>
    <source>
        <strain evidence="4">LFN00145</strain>
    </source>
</reference>
<comment type="caution">
    <text evidence="4">The sequence shown here is derived from an EMBL/GenBank/DDBJ whole genome shotgun (WGS) entry which is preliminary data.</text>
</comment>
<feature type="compositionally biased region" description="Acidic residues" evidence="3">
    <location>
        <begin position="155"/>
        <end position="176"/>
    </location>
</feature>